<keyword evidence="1" id="KW-1133">Transmembrane helix</keyword>
<keyword evidence="1" id="KW-0812">Transmembrane</keyword>
<feature type="transmembrane region" description="Helical" evidence="1">
    <location>
        <begin position="57"/>
        <end position="77"/>
    </location>
</feature>
<evidence type="ECO:0000256" key="1">
    <source>
        <dbReference type="SAM" id="Phobius"/>
    </source>
</evidence>
<dbReference type="SUPFAM" id="SSF103473">
    <property type="entry name" value="MFS general substrate transporter"/>
    <property type="match status" value="1"/>
</dbReference>
<dbReference type="Proteomes" id="UP000185984">
    <property type="component" value="Unassembled WGS sequence"/>
</dbReference>
<evidence type="ECO:0000313" key="2">
    <source>
        <dbReference type="EMBL" id="OKH28509.1"/>
    </source>
</evidence>
<comment type="caution">
    <text evidence="2">The sequence shown here is derived from an EMBL/GenBank/DDBJ whole genome shotgun (WGS) entry which is preliminary data.</text>
</comment>
<gene>
    <name evidence="2" type="ORF">NIES1031_04555</name>
</gene>
<protein>
    <recommendedName>
        <fullName evidence="4">Major facilitator superfamily (MFS) profile domain-containing protein</fullName>
    </recommendedName>
</protein>
<dbReference type="Gene3D" id="1.20.1250.20">
    <property type="entry name" value="MFS general substrate transporter like domains"/>
    <property type="match status" value="1"/>
</dbReference>
<accession>A0A1U7HY85</accession>
<dbReference type="STRING" id="247279.NIES1031_04555"/>
<name>A0A1U7HY85_9CHRO</name>
<sequence>MAWFITVQSVLSTVMMDKSRVETAGTDYTFQTSVVYFSTILAGAIGGIIAEHLGYQSLFLICIAISCINVVAIIKGLHSLDSMRSP</sequence>
<proteinExistence type="predicted"/>
<dbReference type="AlphaFoldDB" id="A0A1U7HY85"/>
<keyword evidence="3" id="KW-1185">Reference proteome</keyword>
<feature type="transmembrane region" description="Helical" evidence="1">
    <location>
        <begin position="33"/>
        <end position="50"/>
    </location>
</feature>
<dbReference type="InterPro" id="IPR036259">
    <property type="entry name" value="MFS_trans_sf"/>
</dbReference>
<evidence type="ECO:0000313" key="3">
    <source>
        <dbReference type="Proteomes" id="UP000185984"/>
    </source>
</evidence>
<organism evidence="2 3">
    <name type="scientific">Chroogloeocystis siderophila 5.2 s.c.1</name>
    <dbReference type="NCBI Taxonomy" id="247279"/>
    <lineage>
        <taxon>Bacteria</taxon>
        <taxon>Bacillati</taxon>
        <taxon>Cyanobacteriota</taxon>
        <taxon>Cyanophyceae</taxon>
        <taxon>Oscillatoriophycideae</taxon>
        <taxon>Chroococcales</taxon>
        <taxon>Chroococcaceae</taxon>
        <taxon>Chroogloeocystis</taxon>
    </lineage>
</organism>
<evidence type="ECO:0008006" key="4">
    <source>
        <dbReference type="Google" id="ProtNLM"/>
    </source>
</evidence>
<reference evidence="2 3" key="1">
    <citation type="submission" date="2016-11" db="EMBL/GenBank/DDBJ databases">
        <title>Draft Genome Sequences of Nine Cyanobacterial Strains from Diverse Habitats.</title>
        <authorList>
            <person name="Zhu T."/>
            <person name="Hou S."/>
            <person name="Lu X."/>
            <person name="Hess W.R."/>
        </authorList>
    </citation>
    <scope>NUCLEOTIDE SEQUENCE [LARGE SCALE GENOMIC DNA]</scope>
    <source>
        <strain evidence="2 3">5.2 s.c.1</strain>
    </source>
</reference>
<keyword evidence="1" id="KW-0472">Membrane</keyword>
<dbReference type="EMBL" id="MRCC01000003">
    <property type="protein sequence ID" value="OKH28509.1"/>
    <property type="molecule type" value="Genomic_DNA"/>
</dbReference>